<dbReference type="GO" id="GO:0009506">
    <property type="term" value="C:plasmodesma"/>
    <property type="evidence" value="ECO:0007669"/>
    <property type="project" value="UniProtKB-ARBA"/>
</dbReference>
<dbReference type="PRINTS" id="PR01217">
    <property type="entry name" value="PRICHEXTENSN"/>
</dbReference>
<dbReference type="AlphaFoldDB" id="A0A2P5FKC7"/>
<dbReference type="Gene3D" id="3.20.20.80">
    <property type="entry name" value="Glycosidases"/>
    <property type="match status" value="1"/>
</dbReference>
<feature type="compositionally biased region" description="Low complexity" evidence="9">
    <location>
        <begin position="551"/>
        <end position="579"/>
    </location>
</feature>
<keyword evidence="2" id="KW-1003">Cell membrane</keyword>
<evidence type="ECO:0000313" key="12">
    <source>
        <dbReference type="EMBL" id="PON98250.1"/>
    </source>
</evidence>
<evidence type="ECO:0000313" key="13">
    <source>
        <dbReference type="Proteomes" id="UP000237000"/>
    </source>
</evidence>
<dbReference type="InterPro" id="IPR044788">
    <property type="entry name" value="X8_dom_prot"/>
</dbReference>
<dbReference type="OrthoDB" id="417697at2759"/>
<comment type="caution">
    <text evidence="12">The sequence shown here is derived from an EMBL/GenBank/DDBJ whole genome shotgun (WGS) entry which is preliminary data.</text>
</comment>
<feature type="compositionally biased region" description="Low complexity" evidence="9">
    <location>
        <begin position="501"/>
        <end position="511"/>
    </location>
</feature>
<dbReference type="GO" id="GO:0005886">
    <property type="term" value="C:plasma membrane"/>
    <property type="evidence" value="ECO:0007669"/>
    <property type="project" value="UniProtKB-SubCell"/>
</dbReference>
<dbReference type="EMBL" id="JXTC01000025">
    <property type="protein sequence ID" value="PON98250.1"/>
    <property type="molecule type" value="Genomic_DNA"/>
</dbReference>
<feature type="signal peptide" evidence="10">
    <location>
        <begin position="1"/>
        <end position="23"/>
    </location>
</feature>
<keyword evidence="5" id="KW-0472">Membrane</keyword>
<keyword evidence="4 10" id="KW-0732">Signal</keyword>
<keyword evidence="6" id="KW-1015">Disulfide bond</keyword>
<evidence type="ECO:0000256" key="6">
    <source>
        <dbReference type="ARBA" id="ARBA00023157"/>
    </source>
</evidence>
<organism evidence="12 13">
    <name type="scientific">Trema orientale</name>
    <name type="common">Charcoal tree</name>
    <name type="synonym">Celtis orientalis</name>
    <dbReference type="NCBI Taxonomy" id="63057"/>
    <lineage>
        <taxon>Eukaryota</taxon>
        <taxon>Viridiplantae</taxon>
        <taxon>Streptophyta</taxon>
        <taxon>Embryophyta</taxon>
        <taxon>Tracheophyta</taxon>
        <taxon>Spermatophyta</taxon>
        <taxon>Magnoliopsida</taxon>
        <taxon>eudicotyledons</taxon>
        <taxon>Gunneridae</taxon>
        <taxon>Pentapetalae</taxon>
        <taxon>rosids</taxon>
        <taxon>fabids</taxon>
        <taxon>Rosales</taxon>
        <taxon>Cannabaceae</taxon>
        <taxon>Trema</taxon>
    </lineage>
</organism>
<dbReference type="GO" id="GO:0098552">
    <property type="term" value="C:side of membrane"/>
    <property type="evidence" value="ECO:0007669"/>
    <property type="project" value="UniProtKB-KW"/>
</dbReference>
<dbReference type="InterPro" id="IPR012946">
    <property type="entry name" value="X8"/>
</dbReference>
<proteinExistence type="predicted"/>
<evidence type="ECO:0000256" key="7">
    <source>
        <dbReference type="ARBA" id="ARBA00023180"/>
    </source>
</evidence>
<feature type="compositionally biased region" description="Pro residues" evidence="9">
    <location>
        <begin position="512"/>
        <end position="550"/>
    </location>
</feature>
<evidence type="ECO:0000256" key="10">
    <source>
        <dbReference type="SAM" id="SignalP"/>
    </source>
</evidence>
<dbReference type="GO" id="GO:0016787">
    <property type="term" value="F:hydrolase activity"/>
    <property type="evidence" value="ECO:0007669"/>
    <property type="project" value="UniProtKB-KW"/>
</dbReference>
<accession>A0A2P5FKC7</accession>
<name>A0A2P5FKC7_TREOI</name>
<comment type="subcellular location">
    <subcellularLocation>
        <location evidence="1">Cell membrane</location>
        <topology evidence="1">Lipid-anchor</topology>
        <topology evidence="1">GPI-anchor</topology>
    </subcellularLocation>
</comment>
<dbReference type="PANTHER" id="PTHR31044">
    <property type="entry name" value="BETA-1,3 GLUCANASE"/>
    <property type="match status" value="1"/>
</dbReference>
<keyword evidence="7" id="KW-0325">Glycoprotein</keyword>
<evidence type="ECO:0000256" key="4">
    <source>
        <dbReference type="ARBA" id="ARBA00022729"/>
    </source>
</evidence>
<evidence type="ECO:0000256" key="9">
    <source>
        <dbReference type="SAM" id="MobiDB-lite"/>
    </source>
</evidence>
<keyword evidence="3" id="KW-0336">GPI-anchor</keyword>
<dbReference type="FunFam" id="1.20.58.1040:FF:000001">
    <property type="entry name" value="Glucan endo-1,3-beta-glucosidase 4"/>
    <property type="match status" value="1"/>
</dbReference>
<dbReference type="PANTHER" id="PTHR31044:SF120">
    <property type="entry name" value="CARBOHYDRATE-BINDING X8 DOMAIN SUPERFAMILY PROTEIN"/>
    <property type="match status" value="1"/>
</dbReference>
<evidence type="ECO:0000256" key="8">
    <source>
        <dbReference type="ARBA" id="ARBA00023288"/>
    </source>
</evidence>
<gene>
    <name evidence="12" type="ORF">TorRG33x02_058250</name>
</gene>
<dbReference type="Pfam" id="PF07983">
    <property type="entry name" value="X8"/>
    <property type="match status" value="1"/>
</dbReference>
<keyword evidence="12" id="KW-0378">Hydrolase</keyword>
<dbReference type="InParanoid" id="A0A2P5FKC7"/>
<evidence type="ECO:0000256" key="1">
    <source>
        <dbReference type="ARBA" id="ARBA00004609"/>
    </source>
</evidence>
<protein>
    <submittedName>
        <fullName evidence="12">Glycoside hydrolase</fullName>
    </submittedName>
</protein>
<reference evidence="13" key="1">
    <citation type="submission" date="2016-06" db="EMBL/GenBank/DDBJ databases">
        <title>Parallel loss of symbiosis genes in relatives of nitrogen-fixing non-legume Parasponia.</title>
        <authorList>
            <person name="Van Velzen R."/>
            <person name="Holmer R."/>
            <person name="Bu F."/>
            <person name="Rutten L."/>
            <person name="Van Zeijl A."/>
            <person name="Liu W."/>
            <person name="Santuari L."/>
            <person name="Cao Q."/>
            <person name="Sharma T."/>
            <person name="Shen D."/>
            <person name="Roswanjaya Y."/>
            <person name="Wardhani T."/>
            <person name="Kalhor M.S."/>
            <person name="Jansen J."/>
            <person name="Van den Hoogen J."/>
            <person name="Gungor B."/>
            <person name="Hartog M."/>
            <person name="Hontelez J."/>
            <person name="Verver J."/>
            <person name="Yang W.-C."/>
            <person name="Schijlen E."/>
            <person name="Repin R."/>
            <person name="Schilthuizen M."/>
            <person name="Schranz E."/>
            <person name="Heidstra R."/>
            <person name="Miyata K."/>
            <person name="Fedorova E."/>
            <person name="Kohlen W."/>
            <person name="Bisseling T."/>
            <person name="Smit S."/>
            <person name="Geurts R."/>
        </authorList>
    </citation>
    <scope>NUCLEOTIDE SEQUENCE [LARGE SCALE GENOMIC DNA]</scope>
    <source>
        <strain evidence="13">cv. RG33-2</strain>
    </source>
</reference>
<dbReference type="Proteomes" id="UP000237000">
    <property type="component" value="Unassembled WGS sequence"/>
</dbReference>
<dbReference type="STRING" id="63057.A0A2P5FKC7"/>
<evidence type="ECO:0000259" key="11">
    <source>
        <dbReference type="SMART" id="SM00768"/>
    </source>
</evidence>
<evidence type="ECO:0000256" key="3">
    <source>
        <dbReference type="ARBA" id="ARBA00022622"/>
    </source>
</evidence>
<feature type="chain" id="PRO_5015155824" evidence="10">
    <location>
        <begin position="24"/>
        <end position="630"/>
    </location>
</feature>
<feature type="domain" description="X8" evidence="11">
    <location>
        <begin position="417"/>
        <end position="500"/>
    </location>
</feature>
<evidence type="ECO:0000256" key="5">
    <source>
        <dbReference type="ARBA" id="ARBA00023136"/>
    </source>
</evidence>
<sequence length="630" mass="66588">MAKGASHRLFLLFVSLLISYSSGTEVGFSHRAGRTTRQSSLDETISFLKENNVSPSEIRVVVTDHKLLSTLSNTGASVDLYLSQSQLQNLIRSKSSFVSWLKTHVISLLPHVNIKSIIATTTTTTTTSNSRHNELPKLLSNLKSLHSGLSSLGADNQVKVSAAFPLSFFKNLSSAQEEQLSTILSYIKENMSFIIVEATMDEEMTKTGNGFVESLIQIANSATSSILPNDVPMVLTIKSHVLLNPKEVAEFSDKVTKSLQHKTRISGKLIGLYAELLTSAEDFEERELKREEEQVFHTFSRRQLLTKLDPKTTTHDTIFPTTPTIVTVPSTNPVTITPANPLDTTPVPFPLTTPVTVPATYPTNTPAPITVPGAQPITNPVTTYPAPVGTVPTTTPVTTNPIPPPATTNSPAVPGQSWCVAKTGSPETALQAALDYACGGGADCSQIQQGGACYNPNTLQNHASYAFNSYYQKNPAPTSCDFGGTAMLVSANPSTGSCIYPTTSSSSTPASPSTPTPVTPTPSTPTPVTPTPSTPTPVTPTPLTPTPATPTPTVTNPAAGTPSPSWGVVSGSGTSPPTVLNSSTGTTPDFGLDSPPGFNSSTSKAGGLRPFIGFIFLLTSLVTRNFVMGI</sequence>
<feature type="region of interest" description="Disordered" evidence="9">
    <location>
        <begin position="500"/>
        <end position="604"/>
    </location>
</feature>
<evidence type="ECO:0000256" key="2">
    <source>
        <dbReference type="ARBA" id="ARBA00022475"/>
    </source>
</evidence>
<keyword evidence="13" id="KW-1185">Reference proteome</keyword>
<keyword evidence="8" id="KW-0449">Lipoprotein</keyword>
<dbReference type="SMART" id="SM00768">
    <property type="entry name" value="X8"/>
    <property type="match status" value="1"/>
</dbReference>
<dbReference type="Gene3D" id="1.20.58.1040">
    <property type="match status" value="1"/>
</dbReference>